<protein>
    <recommendedName>
        <fullName evidence="5">Protein-S-isoprenylcysteine O-methyltransferase</fullName>
        <ecNumber evidence="5">2.1.1.100</ecNumber>
    </recommendedName>
</protein>
<keyword evidence="5" id="KW-0949">S-adenosyl-L-methionine</keyword>
<dbReference type="OrthoDB" id="422086at2759"/>
<keyword evidence="3 5" id="KW-1133">Transmembrane helix</keyword>
<dbReference type="PANTHER" id="PTHR12714">
    <property type="entry name" value="PROTEIN-S ISOPRENYLCYSTEINE O-METHYLTRANSFERASE"/>
    <property type="match status" value="1"/>
</dbReference>
<gene>
    <name evidence="7" type="ORF">M404DRAFT_961257</name>
</gene>
<keyword evidence="6" id="KW-0732">Signal</keyword>
<keyword evidence="5" id="KW-0808">Transferase</keyword>
<comment type="similarity">
    <text evidence="5">Belongs to the class VI-like SAM-binding methyltransferase superfamily. Isoprenylcysteine carboxyl methyltransferase family.</text>
</comment>
<dbReference type="Pfam" id="PF04140">
    <property type="entry name" value="ICMT"/>
    <property type="match status" value="1"/>
</dbReference>
<name>A0A0C3I6I0_PISTI</name>
<accession>A0A0C3I6I0</accession>
<feature type="transmembrane region" description="Helical" evidence="5">
    <location>
        <begin position="181"/>
        <end position="200"/>
    </location>
</feature>
<feature type="chain" id="PRO_5002178858" description="Protein-S-isoprenylcysteine O-methyltransferase" evidence="6">
    <location>
        <begin position="25"/>
        <end position="231"/>
    </location>
</feature>
<dbReference type="EC" id="2.1.1.100" evidence="5"/>
<dbReference type="InterPro" id="IPR007269">
    <property type="entry name" value="ICMT_MeTrfase"/>
</dbReference>
<evidence type="ECO:0000256" key="4">
    <source>
        <dbReference type="ARBA" id="ARBA00023136"/>
    </source>
</evidence>
<comment type="catalytic activity">
    <reaction evidence="5">
        <text>[protein]-C-terminal S-[(2E,6E)-farnesyl]-L-cysteine + S-adenosyl-L-methionine = [protein]-C-terminal S-[(2E,6E)-farnesyl]-L-cysteine methyl ester + S-adenosyl-L-homocysteine</text>
        <dbReference type="Rhea" id="RHEA:21672"/>
        <dbReference type="Rhea" id="RHEA-COMP:12125"/>
        <dbReference type="Rhea" id="RHEA-COMP:12126"/>
        <dbReference type="ChEBI" id="CHEBI:57856"/>
        <dbReference type="ChEBI" id="CHEBI:59789"/>
        <dbReference type="ChEBI" id="CHEBI:90510"/>
        <dbReference type="ChEBI" id="CHEBI:90511"/>
        <dbReference type="EC" id="2.1.1.100"/>
    </reaction>
</comment>
<feature type="transmembrane region" description="Helical" evidence="5">
    <location>
        <begin position="61"/>
        <end position="80"/>
    </location>
</feature>
<evidence type="ECO:0000256" key="3">
    <source>
        <dbReference type="ARBA" id="ARBA00022989"/>
    </source>
</evidence>
<feature type="non-terminal residue" evidence="7">
    <location>
        <position position="231"/>
    </location>
</feature>
<proteinExistence type="inferred from homology"/>
<dbReference type="AlphaFoldDB" id="A0A0C3I6I0"/>
<dbReference type="EMBL" id="KN832361">
    <property type="protein sequence ID" value="KIN92812.1"/>
    <property type="molecule type" value="Genomic_DNA"/>
</dbReference>
<evidence type="ECO:0000256" key="2">
    <source>
        <dbReference type="ARBA" id="ARBA00022692"/>
    </source>
</evidence>
<keyword evidence="2 5" id="KW-0812">Transmembrane</keyword>
<reference evidence="7 8" key="1">
    <citation type="submission" date="2014-04" db="EMBL/GenBank/DDBJ databases">
        <authorList>
            <consortium name="DOE Joint Genome Institute"/>
            <person name="Kuo A."/>
            <person name="Kohler A."/>
            <person name="Costa M.D."/>
            <person name="Nagy L.G."/>
            <person name="Floudas D."/>
            <person name="Copeland A."/>
            <person name="Barry K.W."/>
            <person name="Cichocki N."/>
            <person name="Veneault-Fourrey C."/>
            <person name="LaButti K."/>
            <person name="Lindquist E.A."/>
            <person name="Lipzen A."/>
            <person name="Lundell T."/>
            <person name="Morin E."/>
            <person name="Murat C."/>
            <person name="Sun H."/>
            <person name="Tunlid A."/>
            <person name="Henrissat B."/>
            <person name="Grigoriev I.V."/>
            <person name="Hibbett D.S."/>
            <person name="Martin F."/>
            <person name="Nordberg H.P."/>
            <person name="Cantor M.N."/>
            <person name="Hua S.X."/>
        </authorList>
    </citation>
    <scope>NUCLEOTIDE SEQUENCE [LARGE SCALE GENOMIC DNA]</scope>
    <source>
        <strain evidence="7 8">Marx 270</strain>
    </source>
</reference>
<sequence length="231" mass="25868">MDTVSATTTTLLLRLVGVFGATCAQFINITPPNPQPTKQETRRVSVVEKNMIGTMKFTMQFSYLFAGVAEIVLIIMRLSARMAGSTFLASTCVEKLEFTPLAILGCILAGIGMSIRIMCYQTLGRLFTFELAILPNHKLITSGPYTLVRHPSYMGAMVLLAGITLVYGTQGSMMYHCPVGYELWALLWSALVIFSSLMMGERCLREDCILRATFGRDWEEWSQRVRWKLIP</sequence>
<dbReference type="GO" id="GO:0005789">
    <property type="term" value="C:endoplasmic reticulum membrane"/>
    <property type="evidence" value="ECO:0007669"/>
    <property type="project" value="UniProtKB-SubCell"/>
</dbReference>
<reference evidence="8" key="2">
    <citation type="submission" date="2015-01" db="EMBL/GenBank/DDBJ databases">
        <title>Evolutionary Origins and Diversification of the Mycorrhizal Mutualists.</title>
        <authorList>
            <consortium name="DOE Joint Genome Institute"/>
            <consortium name="Mycorrhizal Genomics Consortium"/>
            <person name="Kohler A."/>
            <person name="Kuo A."/>
            <person name="Nagy L.G."/>
            <person name="Floudas D."/>
            <person name="Copeland A."/>
            <person name="Barry K.W."/>
            <person name="Cichocki N."/>
            <person name="Veneault-Fourrey C."/>
            <person name="LaButti K."/>
            <person name="Lindquist E.A."/>
            <person name="Lipzen A."/>
            <person name="Lundell T."/>
            <person name="Morin E."/>
            <person name="Murat C."/>
            <person name="Riley R."/>
            <person name="Ohm R."/>
            <person name="Sun H."/>
            <person name="Tunlid A."/>
            <person name="Henrissat B."/>
            <person name="Grigoriev I.V."/>
            <person name="Hibbett D.S."/>
            <person name="Martin F."/>
        </authorList>
    </citation>
    <scope>NUCLEOTIDE SEQUENCE [LARGE SCALE GENOMIC DNA]</scope>
    <source>
        <strain evidence="8">Marx 270</strain>
    </source>
</reference>
<dbReference type="HOGENOM" id="CLU_065200_6_0_1"/>
<comment type="subcellular location">
    <subcellularLocation>
        <location evidence="5">Endoplasmic reticulum membrane</location>
        <topology evidence="5">Multi-pass membrane protein</topology>
    </subcellularLocation>
    <subcellularLocation>
        <location evidence="1">Membrane</location>
        <topology evidence="1">Multi-pass membrane protein</topology>
    </subcellularLocation>
</comment>
<dbReference type="InParanoid" id="A0A0C3I6I0"/>
<dbReference type="PANTHER" id="PTHR12714:SF9">
    <property type="entry name" value="PROTEIN-S-ISOPRENYLCYSTEINE O-METHYLTRANSFERASE"/>
    <property type="match status" value="1"/>
</dbReference>
<keyword evidence="5" id="KW-0256">Endoplasmic reticulum</keyword>
<organism evidence="7 8">
    <name type="scientific">Pisolithus tinctorius Marx 270</name>
    <dbReference type="NCBI Taxonomy" id="870435"/>
    <lineage>
        <taxon>Eukaryota</taxon>
        <taxon>Fungi</taxon>
        <taxon>Dikarya</taxon>
        <taxon>Basidiomycota</taxon>
        <taxon>Agaricomycotina</taxon>
        <taxon>Agaricomycetes</taxon>
        <taxon>Agaricomycetidae</taxon>
        <taxon>Boletales</taxon>
        <taxon>Sclerodermatineae</taxon>
        <taxon>Pisolithaceae</taxon>
        <taxon>Pisolithus</taxon>
    </lineage>
</organism>
<dbReference type="STRING" id="870435.A0A0C3I6I0"/>
<evidence type="ECO:0000313" key="8">
    <source>
        <dbReference type="Proteomes" id="UP000054217"/>
    </source>
</evidence>
<evidence type="ECO:0000256" key="5">
    <source>
        <dbReference type="RuleBase" id="RU362022"/>
    </source>
</evidence>
<evidence type="ECO:0000313" key="7">
    <source>
        <dbReference type="EMBL" id="KIN92812.1"/>
    </source>
</evidence>
<feature type="transmembrane region" description="Helical" evidence="5">
    <location>
        <begin position="101"/>
        <end position="123"/>
    </location>
</feature>
<keyword evidence="8" id="KW-1185">Reference proteome</keyword>
<dbReference type="Gene3D" id="1.20.120.1630">
    <property type="match status" value="1"/>
</dbReference>
<feature type="transmembrane region" description="Helical" evidence="5">
    <location>
        <begin position="152"/>
        <end position="169"/>
    </location>
</feature>
<keyword evidence="5" id="KW-0489">Methyltransferase</keyword>
<evidence type="ECO:0000256" key="6">
    <source>
        <dbReference type="SAM" id="SignalP"/>
    </source>
</evidence>
<dbReference type="GO" id="GO:0004671">
    <property type="term" value="F:protein C-terminal S-isoprenylcysteine carboxyl O-methyltransferase activity"/>
    <property type="evidence" value="ECO:0007669"/>
    <property type="project" value="UniProtKB-EC"/>
</dbReference>
<feature type="signal peptide" evidence="6">
    <location>
        <begin position="1"/>
        <end position="24"/>
    </location>
</feature>
<evidence type="ECO:0000256" key="1">
    <source>
        <dbReference type="ARBA" id="ARBA00004141"/>
    </source>
</evidence>
<dbReference type="Proteomes" id="UP000054217">
    <property type="component" value="Unassembled WGS sequence"/>
</dbReference>
<dbReference type="GO" id="GO:0032259">
    <property type="term" value="P:methylation"/>
    <property type="evidence" value="ECO:0007669"/>
    <property type="project" value="UniProtKB-KW"/>
</dbReference>
<keyword evidence="4 5" id="KW-0472">Membrane</keyword>